<organism evidence="2 3">
    <name type="scientific">Riccia sorocarpa</name>
    <dbReference type="NCBI Taxonomy" id="122646"/>
    <lineage>
        <taxon>Eukaryota</taxon>
        <taxon>Viridiplantae</taxon>
        <taxon>Streptophyta</taxon>
        <taxon>Embryophyta</taxon>
        <taxon>Marchantiophyta</taxon>
        <taxon>Marchantiopsida</taxon>
        <taxon>Marchantiidae</taxon>
        <taxon>Marchantiales</taxon>
        <taxon>Ricciaceae</taxon>
        <taxon>Riccia</taxon>
    </lineage>
</organism>
<name>A0ABD3H4Y4_9MARC</name>
<evidence type="ECO:0000313" key="2">
    <source>
        <dbReference type="EMBL" id="KAL3685405.1"/>
    </source>
</evidence>
<reference evidence="2 3" key="1">
    <citation type="submission" date="2024-09" db="EMBL/GenBank/DDBJ databases">
        <title>Chromosome-scale assembly of Riccia sorocarpa.</title>
        <authorList>
            <person name="Paukszto L."/>
        </authorList>
    </citation>
    <scope>NUCLEOTIDE SEQUENCE [LARGE SCALE GENOMIC DNA]</scope>
    <source>
        <strain evidence="2">LP-2024</strain>
        <tissue evidence="2">Aerial parts of the thallus</tissue>
    </source>
</reference>
<feature type="compositionally biased region" description="Basic and acidic residues" evidence="1">
    <location>
        <begin position="199"/>
        <end position="208"/>
    </location>
</feature>
<feature type="region of interest" description="Disordered" evidence="1">
    <location>
        <begin position="178"/>
        <end position="256"/>
    </location>
</feature>
<dbReference type="Proteomes" id="UP001633002">
    <property type="component" value="Unassembled WGS sequence"/>
</dbReference>
<keyword evidence="3" id="KW-1185">Reference proteome</keyword>
<evidence type="ECO:0000256" key="1">
    <source>
        <dbReference type="SAM" id="MobiDB-lite"/>
    </source>
</evidence>
<evidence type="ECO:0000313" key="3">
    <source>
        <dbReference type="Proteomes" id="UP001633002"/>
    </source>
</evidence>
<feature type="compositionally biased region" description="Polar residues" evidence="1">
    <location>
        <begin position="245"/>
        <end position="256"/>
    </location>
</feature>
<dbReference type="EMBL" id="JBJQOH010000006">
    <property type="protein sequence ID" value="KAL3685405.1"/>
    <property type="molecule type" value="Genomic_DNA"/>
</dbReference>
<gene>
    <name evidence="2" type="ORF">R1sor_003427</name>
</gene>
<accession>A0ABD3H4Y4</accession>
<comment type="caution">
    <text evidence="2">The sequence shown here is derived from an EMBL/GenBank/DDBJ whole genome shotgun (WGS) entry which is preliminary data.</text>
</comment>
<protein>
    <submittedName>
        <fullName evidence="2">Uncharacterized protein</fullName>
    </submittedName>
</protein>
<proteinExistence type="predicted"/>
<sequence>MALDAGIEVDLLMPTPGISHRDIAVVISTLENYSDELQFEFVIGSFETLDESMLGDWHETPDDIVLIVKVRGSSSQSKSWKDIILEKFLSLTLNFQRSSAKDVEFNPPIMEWTTDLQESEPHKKERLQKTRESALLKGNPKYEFCSGMAKGYVLGPTHALAKYMASWKTSVKDPLDYSDNQSSEYDDGHPEVSSQHAEASLKDNRAEDPQPVEPSNPVPHFDLAEMNASDPGFTRAGGGERSLQEALSGSTRRGIR</sequence>
<dbReference type="AlphaFoldDB" id="A0ABD3H4Y4"/>